<dbReference type="AlphaFoldDB" id="A0A0F9RMB9"/>
<proteinExistence type="predicted"/>
<gene>
    <name evidence="1" type="ORF">LCGC14_0628020</name>
</gene>
<sequence>MGNHAVGRAMGLMAEMALKMRTNQPALSLLDEICEPYRGADAEFDEVTEPDQALGKLMGEAFSPDTDWTINTEDVADKWYDKVYIKFCSRYEFC</sequence>
<organism evidence="1">
    <name type="scientific">marine sediment metagenome</name>
    <dbReference type="NCBI Taxonomy" id="412755"/>
    <lineage>
        <taxon>unclassified sequences</taxon>
        <taxon>metagenomes</taxon>
        <taxon>ecological metagenomes</taxon>
    </lineage>
</organism>
<reference evidence="1" key="1">
    <citation type="journal article" date="2015" name="Nature">
        <title>Complex archaea that bridge the gap between prokaryotes and eukaryotes.</title>
        <authorList>
            <person name="Spang A."/>
            <person name="Saw J.H."/>
            <person name="Jorgensen S.L."/>
            <person name="Zaremba-Niedzwiedzka K."/>
            <person name="Martijn J."/>
            <person name="Lind A.E."/>
            <person name="van Eijk R."/>
            <person name="Schleper C."/>
            <person name="Guy L."/>
            <person name="Ettema T.J."/>
        </authorList>
    </citation>
    <scope>NUCLEOTIDE SEQUENCE</scope>
</reference>
<protein>
    <submittedName>
        <fullName evidence="1">Uncharacterized protein</fullName>
    </submittedName>
</protein>
<comment type="caution">
    <text evidence="1">The sequence shown here is derived from an EMBL/GenBank/DDBJ whole genome shotgun (WGS) entry which is preliminary data.</text>
</comment>
<dbReference type="EMBL" id="LAZR01001089">
    <property type="protein sequence ID" value="KKN50937.1"/>
    <property type="molecule type" value="Genomic_DNA"/>
</dbReference>
<evidence type="ECO:0000313" key="1">
    <source>
        <dbReference type="EMBL" id="KKN50937.1"/>
    </source>
</evidence>
<name>A0A0F9RMB9_9ZZZZ</name>
<accession>A0A0F9RMB9</accession>